<evidence type="ECO:0000259" key="11">
    <source>
        <dbReference type="SMART" id="SM01156"/>
    </source>
</evidence>
<gene>
    <name evidence="12" type="ORF">RDWZM_005658</name>
</gene>
<dbReference type="OMA" id="TDWREQE"/>
<dbReference type="Pfam" id="PF08216">
    <property type="entry name" value="CTNNBL"/>
    <property type="match status" value="1"/>
</dbReference>
<dbReference type="AlphaFoldDB" id="A0A9Q0RML5"/>
<keyword evidence="3" id="KW-0677">Repeat</keyword>
<evidence type="ECO:0000256" key="8">
    <source>
        <dbReference type="ARBA" id="ARBA00070106"/>
    </source>
</evidence>
<feature type="region of interest" description="Disordered" evidence="10">
    <location>
        <begin position="14"/>
        <end position="38"/>
    </location>
</feature>
<protein>
    <recommendedName>
        <fullName evidence="8">Beta-catenin-like protein 1</fullName>
    </recommendedName>
    <alternativeName>
        <fullName evidence="9">Nuclear-associated protein</fullName>
    </alternativeName>
</protein>
<keyword evidence="5" id="KW-0539">Nucleus</keyword>
<dbReference type="InterPro" id="IPR039678">
    <property type="entry name" value="CTNNBL1"/>
</dbReference>
<evidence type="ECO:0000256" key="1">
    <source>
        <dbReference type="ARBA" id="ARBA00004123"/>
    </source>
</evidence>
<dbReference type="PANTHER" id="PTHR14978">
    <property type="entry name" value="BETA-CATENIN-LIKE PROTEIN 1 NUCLEAR ASSOCIATED PROTEIN"/>
    <property type="match status" value="1"/>
</dbReference>
<evidence type="ECO:0000313" key="13">
    <source>
        <dbReference type="Proteomes" id="UP001142055"/>
    </source>
</evidence>
<accession>A0A9Q0RML5</accession>
<dbReference type="InterPro" id="IPR016024">
    <property type="entry name" value="ARM-type_fold"/>
</dbReference>
<dbReference type="SMART" id="SM01156">
    <property type="entry name" value="DUF1716"/>
    <property type="match status" value="1"/>
</dbReference>
<dbReference type="InterPro" id="IPR013180">
    <property type="entry name" value="CTNNBL1_N"/>
</dbReference>
<keyword evidence="4" id="KW-0175">Coiled coil</keyword>
<evidence type="ECO:0000256" key="7">
    <source>
        <dbReference type="ARBA" id="ARBA00061776"/>
    </source>
</evidence>
<keyword evidence="13" id="KW-1185">Reference proteome</keyword>
<dbReference type="GO" id="GO:0005681">
    <property type="term" value="C:spliceosomal complex"/>
    <property type="evidence" value="ECO:0007669"/>
    <property type="project" value="TreeGrafter"/>
</dbReference>
<proteinExistence type="predicted"/>
<evidence type="ECO:0000313" key="12">
    <source>
        <dbReference type="EMBL" id="KAJ6219846.1"/>
    </source>
</evidence>
<dbReference type="InterPro" id="IPR011989">
    <property type="entry name" value="ARM-like"/>
</dbReference>
<keyword evidence="2" id="KW-0597">Phosphoprotein</keyword>
<dbReference type="Proteomes" id="UP001142055">
    <property type="component" value="Chromosome 2"/>
</dbReference>
<dbReference type="EMBL" id="JAPWDV010000002">
    <property type="protein sequence ID" value="KAJ6219846.1"/>
    <property type="molecule type" value="Genomic_DNA"/>
</dbReference>
<name>A0A9Q0RML5_BLOTA</name>
<feature type="domain" description="Beta-catenin-like protein 1 N-terminal" evidence="11">
    <location>
        <begin position="50"/>
        <end position="157"/>
    </location>
</feature>
<evidence type="ECO:0000256" key="10">
    <source>
        <dbReference type="SAM" id="MobiDB-lite"/>
    </source>
</evidence>
<evidence type="ECO:0000256" key="4">
    <source>
        <dbReference type="ARBA" id="ARBA00023054"/>
    </source>
</evidence>
<evidence type="ECO:0000256" key="9">
    <source>
        <dbReference type="ARBA" id="ARBA00083862"/>
    </source>
</evidence>
<dbReference type="FunFam" id="1.25.10.10:FF:001136">
    <property type="entry name" value="Beta-catenin-like protein 1"/>
    <property type="match status" value="1"/>
</dbReference>
<organism evidence="12 13">
    <name type="scientific">Blomia tropicalis</name>
    <name type="common">Mite</name>
    <dbReference type="NCBI Taxonomy" id="40697"/>
    <lineage>
        <taxon>Eukaryota</taxon>
        <taxon>Metazoa</taxon>
        <taxon>Ecdysozoa</taxon>
        <taxon>Arthropoda</taxon>
        <taxon>Chelicerata</taxon>
        <taxon>Arachnida</taxon>
        <taxon>Acari</taxon>
        <taxon>Acariformes</taxon>
        <taxon>Sarcoptiformes</taxon>
        <taxon>Astigmata</taxon>
        <taxon>Glycyphagoidea</taxon>
        <taxon>Echimyopodidae</taxon>
        <taxon>Blomia</taxon>
    </lineage>
</organism>
<evidence type="ECO:0000256" key="3">
    <source>
        <dbReference type="ARBA" id="ARBA00022737"/>
    </source>
</evidence>
<evidence type="ECO:0000256" key="5">
    <source>
        <dbReference type="ARBA" id="ARBA00023242"/>
    </source>
</evidence>
<evidence type="ECO:0000256" key="2">
    <source>
        <dbReference type="ARBA" id="ARBA00022553"/>
    </source>
</evidence>
<sequence>MNIEEVLKYAPSYSMAEEGEDDESEANETNHHFNKKRKIDSAGTSKTFNHGLSVVDIDKIIEDSDRNEVKEVNENDLKRLISLFERRLNKNQEMRIKHSDNPSKFMDSELELFDTIKEMHTLSTHPALYEFFINQNTVPKLLGLLSHENTDIACAVVELIEELTDLEDIQEIDQVGILIDTLIDHQIVLLLVNNMERLDEKVKEESEGIHNSLEIIENLTDYNPKLGKDSKQLLSWLLKKLKSKPQYNANKLYSSEILNILLQNSEENRIILGTLKGIDILLHVAAYYKRHDANSEDEEEYMANLFNCICSSLQSCEKNRELFYNGEGLELMNLILKEKRPKESNSEVRVFACKVLNHCLSTEKMDKLLAMCCDKFIEILGLRVLMPIFQKPNSIIGHRRKKRQSAIDEVEEHTISILLSLLRNCKPDNVKRIMNKFVELNMVKTERLVELFLKYTERLTLLEDRLRSEGYDVKDEETREVLYPRLMEGGLFQLQLICHTILIISNHSNIIGQFENQQYTVKERIHKLLNMYKNAQTNHLDTIRSISIDYSKEKNEIEAAELVELVKLF</sequence>
<dbReference type="SUPFAM" id="SSF48371">
    <property type="entry name" value="ARM repeat"/>
    <property type="match status" value="1"/>
</dbReference>
<dbReference type="PANTHER" id="PTHR14978:SF0">
    <property type="entry name" value="BETA-CATENIN-LIKE PROTEIN 1"/>
    <property type="match status" value="1"/>
</dbReference>
<comment type="subunit">
    <text evidence="7">Component of the PRP19-CDC5L splicing complex composed of a core complex comprising a homotetramer of PRPF19, CDC5L, PLRG1 and BCAS2, and at least three less stably associated proteins CTNNBL1, CWC15 and HSPA8. Interacts directly with CWC15 and CDC5L in the complex. Interacts with AICDA; the interaction is important for the antibody diversification activity of AICDA. Interacts with PRPF31 (via its NLS). Interacts (via its N-terminal NLS) with KPNA1 and KPNA2.</text>
</comment>
<evidence type="ECO:0000256" key="6">
    <source>
        <dbReference type="ARBA" id="ARBA00058456"/>
    </source>
</evidence>
<feature type="compositionally biased region" description="Acidic residues" evidence="10">
    <location>
        <begin position="17"/>
        <end position="26"/>
    </location>
</feature>
<dbReference type="Gene3D" id="1.25.10.10">
    <property type="entry name" value="Leucine-rich Repeat Variant"/>
    <property type="match status" value="1"/>
</dbReference>
<reference evidence="12" key="1">
    <citation type="submission" date="2022-12" db="EMBL/GenBank/DDBJ databases">
        <title>Genome assemblies of Blomia tropicalis.</title>
        <authorList>
            <person name="Cui Y."/>
        </authorList>
    </citation>
    <scope>NUCLEOTIDE SEQUENCE</scope>
    <source>
        <tissue evidence="12">Adult mites</tissue>
    </source>
</reference>
<comment type="caution">
    <text evidence="12">The sequence shown here is derived from an EMBL/GenBank/DDBJ whole genome shotgun (WGS) entry which is preliminary data.</text>
</comment>
<comment type="subcellular location">
    <subcellularLocation>
        <location evidence="1">Nucleus</location>
    </subcellularLocation>
</comment>
<comment type="function">
    <text evidence="6">Component of the PRP19-CDC5L complex that forms an integral part of the spliceosome and is required for activating pre-mRNA splicing. Participates in AID/AICDA-mediated somatic hypermutation (SHM) and class-switch recombination (CSR), 2 processes resulting in the production of high-affinity, mutated isotype-switched antibodies.</text>
</comment>
<dbReference type="GO" id="GO:0010467">
    <property type="term" value="P:gene expression"/>
    <property type="evidence" value="ECO:0007669"/>
    <property type="project" value="UniProtKB-ARBA"/>
</dbReference>